<dbReference type="EMBL" id="JBHLZY010000025">
    <property type="protein sequence ID" value="MFB9770082.1"/>
    <property type="molecule type" value="Genomic_DNA"/>
</dbReference>
<proteinExistence type="predicted"/>
<name>A0ABV5WVY1_9LACO</name>
<evidence type="ECO:0000313" key="2">
    <source>
        <dbReference type="Proteomes" id="UP001589691"/>
    </source>
</evidence>
<dbReference type="Proteomes" id="UP001589691">
    <property type="component" value="Unassembled WGS sequence"/>
</dbReference>
<protein>
    <submittedName>
        <fullName evidence="1">Uncharacterized protein</fullName>
    </submittedName>
</protein>
<comment type="caution">
    <text evidence="1">The sequence shown here is derived from an EMBL/GenBank/DDBJ whole genome shotgun (WGS) entry which is preliminary data.</text>
</comment>
<accession>A0ABV5WVY1</accession>
<evidence type="ECO:0000313" key="1">
    <source>
        <dbReference type="EMBL" id="MFB9770082.1"/>
    </source>
</evidence>
<sequence length="192" mass="21530">MEKLLDTYLSKMNLNRNRVSVVSGVQATTLQRANDKDAFSINSKVLWALSLATGKTAGQVLDDLVKIEEENNMTTDEIILTLTHSFKALGQTIDFDTENMGYDQVIITVDVPNIDDESVRIGINLLPDTKMTKAELISGVADALRDYDHEDDGEFYPTNHEEDLQPEMFVPEYQAIAKDSVEFLDDLGRKLV</sequence>
<keyword evidence="2" id="KW-1185">Reference proteome</keyword>
<reference evidence="1 2" key="1">
    <citation type="submission" date="2024-09" db="EMBL/GenBank/DDBJ databases">
        <authorList>
            <person name="Sun Q."/>
            <person name="Mori K."/>
        </authorList>
    </citation>
    <scope>NUCLEOTIDE SEQUENCE [LARGE SCALE GENOMIC DNA]</scope>
    <source>
        <strain evidence="1 2">TBRC 4576</strain>
    </source>
</reference>
<dbReference type="RefSeq" id="WP_137642137.1">
    <property type="nucleotide sequence ID" value="NZ_BJEA01000004.1"/>
</dbReference>
<organism evidence="1 2">
    <name type="scientific">Lactiplantibacillus modestisalitolerans</name>
    <dbReference type="NCBI Taxonomy" id="1457219"/>
    <lineage>
        <taxon>Bacteria</taxon>
        <taxon>Bacillati</taxon>
        <taxon>Bacillota</taxon>
        <taxon>Bacilli</taxon>
        <taxon>Lactobacillales</taxon>
        <taxon>Lactobacillaceae</taxon>
        <taxon>Lactiplantibacillus</taxon>
    </lineage>
</organism>
<gene>
    <name evidence="1" type="ORF">ACFFLI_09435</name>
</gene>